<dbReference type="Proteomes" id="UP000309215">
    <property type="component" value="Unassembled WGS sequence"/>
</dbReference>
<keyword evidence="2" id="KW-1185">Reference proteome</keyword>
<sequence length="137" mass="14097">MVRDVKRYGIGVCVERLAPGMKAGAVIEEGNIVCVDASGYAVEAGEAADLRPVGRACETKDNSAGQDGAERINCEPGTYLLQNSSGADVVTMADFLKDVFFVNGGRVAKTSGGGKRSVAGKMMGLDGGRVAVSIGPR</sequence>
<organism evidence="1 2">
    <name type="scientific">Polyangium fumosum</name>
    <dbReference type="NCBI Taxonomy" id="889272"/>
    <lineage>
        <taxon>Bacteria</taxon>
        <taxon>Pseudomonadati</taxon>
        <taxon>Myxococcota</taxon>
        <taxon>Polyangia</taxon>
        <taxon>Polyangiales</taxon>
        <taxon>Polyangiaceae</taxon>
        <taxon>Polyangium</taxon>
    </lineage>
</organism>
<evidence type="ECO:0000313" key="2">
    <source>
        <dbReference type="Proteomes" id="UP000309215"/>
    </source>
</evidence>
<protein>
    <recommendedName>
        <fullName evidence="3">DUF2190 family protein</fullName>
    </recommendedName>
</protein>
<accession>A0A4U1J989</accession>
<evidence type="ECO:0000313" key="1">
    <source>
        <dbReference type="EMBL" id="TKD03437.1"/>
    </source>
</evidence>
<name>A0A4U1J989_9BACT</name>
<dbReference type="AlphaFoldDB" id="A0A4U1J989"/>
<proteinExistence type="predicted"/>
<dbReference type="OrthoDB" id="5465205at2"/>
<dbReference type="EMBL" id="SSMQ01000029">
    <property type="protein sequence ID" value="TKD03437.1"/>
    <property type="molecule type" value="Genomic_DNA"/>
</dbReference>
<gene>
    <name evidence="1" type="ORF">E8A74_26095</name>
</gene>
<evidence type="ECO:0008006" key="3">
    <source>
        <dbReference type="Google" id="ProtNLM"/>
    </source>
</evidence>
<comment type="caution">
    <text evidence="1">The sequence shown here is derived from an EMBL/GenBank/DDBJ whole genome shotgun (WGS) entry which is preliminary data.</text>
</comment>
<dbReference type="RefSeq" id="WP_136931789.1">
    <property type="nucleotide sequence ID" value="NZ_SSMQ01000029.1"/>
</dbReference>
<reference evidence="1 2" key="1">
    <citation type="submission" date="2019-04" db="EMBL/GenBank/DDBJ databases">
        <authorList>
            <person name="Li Y."/>
            <person name="Wang J."/>
        </authorList>
    </citation>
    <scope>NUCLEOTIDE SEQUENCE [LARGE SCALE GENOMIC DNA]</scope>
    <source>
        <strain evidence="1 2">DSM 14668</strain>
    </source>
</reference>